<gene>
    <name evidence="5" type="ORF">C7M84_017642</name>
</gene>
<feature type="compositionally biased region" description="Acidic residues" evidence="2">
    <location>
        <begin position="86"/>
        <end position="101"/>
    </location>
</feature>
<dbReference type="PROSITE" id="PS50003">
    <property type="entry name" value="PH_DOMAIN"/>
    <property type="match status" value="1"/>
</dbReference>
<dbReference type="GO" id="GO:0005737">
    <property type="term" value="C:cytoplasm"/>
    <property type="evidence" value="ECO:0007669"/>
    <property type="project" value="TreeGrafter"/>
</dbReference>
<feature type="compositionally biased region" description="Polar residues" evidence="2">
    <location>
        <begin position="525"/>
        <end position="540"/>
    </location>
</feature>
<feature type="compositionally biased region" description="Polar residues" evidence="2">
    <location>
        <begin position="44"/>
        <end position="56"/>
    </location>
</feature>
<evidence type="ECO:0000313" key="6">
    <source>
        <dbReference type="Proteomes" id="UP000283509"/>
    </source>
</evidence>
<keyword evidence="1" id="KW-0344">Guanine-nucleotide releasing factor</keyword>
<dbReference type="Pfam" id="PF22697">
    <property type="entry name" value="SOS1_NGEF_PH"/>
    <property type="match status" value="1"/>
</dbReference>
<feature type="region of interest" description="Disordered" evidence="2">
    <location>
        <begin position="454"/>
        <end position="540"/>
    </location>
</feature>
<evidence type="ECO:0000256" key="2">
    <source>
        <dbReference type="SAM" id="MobiDB-lite"/>
    </source>
</evidence>
<evidence type="ECO:0000259" key="3">
    <source>
        <dbReference type="PROSITE" id="PS50003"/>
    </source>
</evidence>
<dbReference type="InterPro" id="IPR000219">
    <property type="entry name" value="DH_dom"/>
</dbReference>
<sequence length="885" mass="99793">MSTAGKRLNDLPLSSRNGFPPGSVSPKESRASWSRGMGKKISSMLMSLANNSGNKRTPSRPEDRCADVVVTPASDAKVGGYPESDSQSDSDEGDDESSIEDSDSKSESKFYEDHGLDKAVQESLYDDDSVDSVSQGSDSSQAEANAAVIEAEIRYFVKTDADFLRALQSLDEDRERLSSEETPQFIREKLTLLFAQIKALTLLHRELHGEFERSGISPQLLSEAIVGHRDDYEKYVYFMENIPTVDGILSAHSDYFKAKMPELPEKLRKPRMRLHYYVLTLETLLKRVSTREEKRSIQEAIDVLKVPLKKADSKLFLGAVTGSPFDLSNFGNLIRHSDLHLRRGGDLPKRVYHVLMLKTIIIITLSQGRNYKYITSFRMDQVSLGKRQGRGVLFTLEVRNGPRGQAVPHVFKAKNINMQQLWINDIKWILREKSQTTTPRNSFIEGDPELRVSGRRSKFRRGQSFERVLNKGPSHPGSSPEIGMEDEGDQAGNASGYDGRPRRRGAVKKHSSAPSRPRPVVRQASGYTSDGDSAPSWKSHTSPSPLAVWTVFPQLESLFKALPPDDKEGNFSHPASVFSHERKYTANLNEQLGQLLEDEFPRPPSCIVTHMRALFVFHSNTFHNLLEEATSEGCPEDIAKCFIICAERIRELYAAFLADRVRLDSTMREMDLKNPYVYPLIQVEVYMKCLLQLGETHSSNPGAKATFDEALSIFKGVISEANTILLTETVDGSPFDLDECGTVLMEGDVKVRFPGQMMRQDIHAVLLETMILLLEYRHPRYQYVEALRMDTVGLGPANDVNSFSVEVREGAARTLTYVFKAPRKDEREKWQREITDILKQQVLKLKEKQKRRLGSEMQILKNIEANDAVNLHSVSPRQKLLETSL</sequence>
<dbReference type="Pfam" id="PF00621">
    <property type="entry name" value="RhoGEF"/>
    <property type="match status" value="1"/>
</dbReference>
<organism evidence="5 6">
    <name type="scientific">Penaeus vannamei</name>
    <name type="common">Whiteleg shrimp</name>
    <name type="synonym">Litopenaeus vannamei</name>
    <dbReference type="NCBI Taxonomy" id="6689"/>
    <lineage>
        <taxon>Eukaryota</taxon>
        <taxon>Metazoa</taxon>
        <taxon>Ecdysozoa</taxon>
        <taxon>Arthropoda</taxon>
        <taxon>Crustacea</taxon>
        <taxon>Multicrustacea</taxon>
        <taxon>Malacostraca</taxon>
        <taxon>Eumalacostraca</taxon>
        <taxon>Eucarida</taxon>
        <taxon>Decapoda</taxon>
        <taxon>Dendrobranchiata</taxon>
        <taxon>Penaeoidea</taxon>
        <taxon>Penaeidae</taxon>
        <taxon>Penaeus</taxon>
    </lineage>
</organism>
<accession>A0A3R7QDX7</accession>
<feature type="compositionally biased region" description="Basic residues" evidence="2">
    <location>
        <begin position="501"/>
        <end position="511"/>
    </location>
</feature>
<feature type="domain" description="DH" evidence="4">
    <location>
        <begin position="148"/>
        <end position="314"/>
    </location>
</feature>
<dbReference type="PROSITE" id="PS50010">
    <property type="entry name" value="DH_2"/>
    <property type="match status" value="1"/>
</dbReference>
<evidence type="ECO:0000259" key="4">
    <source>
        <dbReference type="PROSITE" id="PS50010"/>
    </source>
</evidence>
<dbReference type="GO" id="GO:0005085">
    <property type="term" value="F:guanyl-nucleotide exchange factor activity"/>
    <property type="evidence" value="ECO:0007669"/>
    <property type="project" value="UniProtKB-KW"/>
</dbReference>
<dbReference type="InterPro" id="IPR055251">
    <property type="entry name" value="SOS1_NGEF_PH"/>
</dbReference>
<feature type="compositionally biased region" description="Basic and acidic residues" evidence="2">
    <location>
        <begin position="102"/>
        <end position="112"/>
    </location>
</feature>
<evidence type="ECO:0000256" key="1">
    <source>
        <dbReference type="ARBA" id="ARBA00022658"/>
    </source>
</evidence>
<dbReference type="InterPro" id="IPR001849">
    <property type="entry name" value="PH_domain"/>
</dbReference>
<dbReference type="OrthoDB" id="6349188at2759"/>
<feature type="domain" description="PH" evidence="3">
    <location>
        <begin position="742"/>
        <end position="839"/>
    </location>
</feature>
<proteinExistence type="predicted"/>
<feature type="region of interest" description="Disordered" evidence="2">
    <location>
        <begin position="1"/>
        <end position="112"/>
    </location>
</feature>
<dbReference type="Gene3D" id="2.30.29.30">
    <property type="entry name" value="Pleckstrin-homology domain (PH domain)/Phosphotyrosine-binding domain (PTB)"/>
    <property type="match status" value="2"/>
</dbReference>
<keyword evidence="6" id="KW-1185">Reference proteome</keyword>
<name>A0A3R7QDX7_PENVA</name>
<dbReference type="Proteomes" id="UP000283509">
    <property type="component" value="Unassembled WGS sequence"/>
</dbReference>
<dbReference type="SUPFAM" id="SSF48065">
    <property type="entry name" value="DBL homology domain (DH-domain)"/>
    <property type="match status" value="1"/>
</dbReference>
<dbReference type="Gene3D" id="1.20.900.10">
    <property type="entry name" value="Dbl homology (DH) domain"/>
    <property type="match status" value="1"/>
</dbReference>
<comment type="caution">
    <text evidence="5">The sequence shown here is derived from an EMBL/GenBank/DDBJ whole genome shotgun (WGS) entry which is preliminary data.</text>
</comment>
<dbReference type="SMART" id="SM00233">
    <property type="entry name" value="PH"/>
    <property type="match status" value="2"/>
</dbReference>
<dbReference type="InterPro" id="IPR011993">
    <property type="entry name" value="PH-like_dom_sf"/>
</dbReference>
<dbReference type="SUPFAM" id="SSF50729">
    <property type="entry name" value="PH domain-like"/>
    <property type="match status" value="2"/>
</dbReference>
<dbReference type="PANTHER" id="PTHR22826">
    <property type="entry name" value="RHO GUANINE EXCHANGE FACTOR-RELATED"/>
    <property type="match status" value="1"/>
</dbReference>
<dbReference type="InterPro" id="IPR051336">
    <property type="entry name" value="RhoGEF_Guanine_NuclExch_SF"/>
</dbReference>
<evidence type="ECO:0000313" key="5">
    <source>
        <dbReference type="EMBL" id="ROT64408.1"/>
    </source>
</evidence>
<dbReference type="InterPro" id="IPR035899">
    <property type="entry name" value="DBL_dom_sf"/>
</dbReference>
<dbReference type="AlphaFoldDB" id="A0A3R7QDX7"/>
<protein>
    <submittedName>
        <fullName evidence="5">Putative pleckstrin-likey domain-containing family G member 4B-like</fullName>
    </submittedName>
</protein>
<dbReference type="EMBL" id="QCYY01003255">
    <property type="protein sequence ID" value="ROT64408.1"/>
    <property type="molecule type" value="Genomic_DNA"/>
</dbReference>
<reference evidence="5 6" key="2">
    <citation type="submission" date="2019-01" db="EMBL/GenBank/DDBJ databases">
        <title>The decoding of complex shrimp genome reveals the adaptation for benthos swimmer, frequently molting mechanism and breeding impact on genome.</title>
        <authorList>
            <person name="Sun Y."/>
            <person name="Gao Y."/>
            <person name="Yu Y."/>
        </authorList>
    </citation>
    <scope>NUCLEOTIDE SEQUENCE [LARGE SCALE GENOMIC DNA]</scope>
    <source>
        <tissue evidence="5">Muscle</tissue>
    </source>
</reference>
<reference evidence="5 6" key="1">
    <citation type="submission" date="2018-04" db="EMBL/GenBank/DDBJ databases">
        <authorList>
            <person name="Zhang X."/>
            <person name="Yuan J."/>
            <person name="Li F."/>
            <person name="Xiang J."/>
        </authorList>
    </citation>
    <scope>NUCLEOTIDE SEQUENCE [LARGE SCALE GENOMIC DNA]</scope>
    <source>
        <tissue evidence="5">Muscle</tissue>
    </source>
</reference>